<dbReference type="PROSITE" id="PS50082">
    <property type="entry name" value="WD_REPEATS_2"/>
    <property type="match status" value="5"/>
</dbReference>
<accession>A0A0L0D2D4</accession>
<reference evidence="5 6" key="1">
    <citation type="submission" date="2010-05" db="EMBL/GenBank/DDBJ databases">
        <title>The Genome Sequence of Thecamonas trahens ATCC 50062.</title>
        <authorList>
            <consortium name="The Broad Institute Genome Sequencing Platform"/>
            <person name="Russ C."/>
            <person name="Cuomo C."/>
            <person name="Shea T."/>
            <person name="Young S.K."/>
            <person name="Zeng Q."/>
            <person name="Koehrsen M."/>
            <person name="Haas B."/>
            <person name="Borodovsky M."/>
            <person name="Guigo R."/>
            <person name="Alvarado L."/>
            <person name="Berlin A."/>
            <person name="Bochicchio J."/>
            <person name="Borenstein D."/>
            <person name="Chapman S."/>
            <person name="Chen Z."/>
            <person name="Freedman E."/>
            <person name="Gellesch M."/>
            <person name="Goldberg J."/>
            <person name="Griggs A."/>
            <person name="Gujja S."/>
            <person name="Heilman E."/>
            <person name="Heiman D."/>
            <person name="Hepburn T."/>
            <person name="Howarth C."/>
            <person name="Jen D."/>
            <person name="Larson L."/>
            <person name="Mehta T."/>
            <person name="Park D."/>
            <person name="Pearson M."/>
            <person name="Roberts A."/>
            <person name="Saif S."/>
            <person name="Shenoy N."/>
            <person name="Sisk P."/>
            <person name="Stolte C."/>
            <person name="Sykes S."/>
            <person name="Thomson T."/>
            <person name="Walk T."/>
            <person name="White J."/>
            <person name="Yandava C."/>
            <person name="Burger G."/>
            <person name="Gray M.W."/>
            <person name="Holland P.W.H."/>
            <person name="King N."/>
            <person name="Lang F.B.F."/>
            <person name="Roger A.J."/>
            <person name="Ruiz-Trillo I."/>
            <person name="Lander E."/>
            <person name="Nusbaum C."/>
        </authorList>
    </citation>
    <scope>NUCLEOTIDE SEQUENCE [LARGE SCALE GENOMIC DNA]</scope>
    <source>
        <strain evidence="5 6">ATCC 50062</strain>
    </source>
</reference>
<dbReference type="CDD" id="cd00200">
    <property type="entry name" value="WD40"/>
    <property type="match status" value="1"/>
</dbReference>
<dbReference type="PRINTS" id="PR00320">
    <property type="entry name" value="GPROTEINBRPT"/>
</dbReference>
<dbReference type="RefSeq" id="XP_013760598.1">
    <property type="nucleotide sequence ID" value="XM_013905144.1"/>
</dbReference>
<protein>
    <recommendedName>
        <fullName evidence="3">Probable cytosolic iron-sulfur protein assembly protein CIAO1 homolog</fullName>
    </recommendedName>
</protein>
<dbReference type="eggNOG" id="KOG0645">
    <property type="taxonomic scope" value="Eukaryota"/>
</dbReference>
<proteinExistence type="inferred from homology"/>
<evidence type="ECO:0000313" key="6">
    <source>
        <dbReference type="Proteomes" id="UP000054408"/>
    </source>
</evidence>
<dbReference type="InterPro" id="IPR015943">
    <property type="entry name" value="WD40/YVTN_repeat-like_dom_sf"/>
</dbReference>
<evidence type="ECO:0000256" key="1">
    <source>
        <dbReference type="ARBA" id="ARBA00022574"/>
    </source>
</evidence>
<dbReference type="HAMAP" id="MF_03037">
    <property type="entry name" value="ciao1"/>
    <property type="match status" value="1"/>
</dbReference>
<comment type="similarity">
    <text evidence="3">Belongs to the WD repeat CIA1 family.</text>
</comment>
<keyword evidence="1 4" id="KW-0853">WD repeat</keyword>
<feature type="repeat" description="WD" evidence="4">
    <location>
        <begin position="302"/>
        <end position="339"/>
    </location>
</feature>
<dbReference type="InterPro" id="IPR001680">
    <property type="entry name" value="WD40_rpt"/>
</dbReference>
<keyword evidence="2" id="KW-0677">Repeat</keyword>
<dbReference type="GO" id="GO:0097361">
    <property type="term" value="C:cytosolic [4Fe-4S] assembly targeting complex"/>
    <property type="evidence" value="ECO:0007669"/>
    <property type="project" value="InterPro"/>
</dbReference>
<dbReference type="PROSITE" id="PS50294">
    <property type="entry name" value="WD_REPEATS_REGION"/>
    <property type="match status" value="5"/>
</dbReference>
<sequence length="339" mass="35551">MAGLVCKHTAGAPEGERVWDVAFSPLGNALAVTGGFHAVALVDAAAPERQLDMLDEVHERTVRRIGWAPSGRALAAASFDGTVSVWALPDDGAPGGFALAHLLQGHENEVKAAAWSASGALLATCSRDKSVWIWNLDPDGGAPACVAVLQGHSQDVKTVVWHPSQDVLVSASYDNELRLWIDDDGDWFCCTVLAGHLSTVWDVAFSPDGSSLVSASSDGTLKIWTLSDVVAGKPAGSIITENSDYMCVATVSDYFTRDIYAVDWNKTTGLIAAAGGDNAIVVLAVDNAVASEVSTSLIASAPAAHDDDINAVAWHPRQPDLLASGADDGMIKVWQVPEP</sequence>
<dbReference type="PANTHER" id="PTHR19920">
    <property type="entry name" value="WD40 PROTEIN CIAO1"/>
    <property type="match status" value="1"/>
</dbReference>
<dbReference type="STRING" id="461836.A0A0L0D2D4"/>
<dbReference type="PROSITE" id="PS00678">
    <property type="entry name" value="WD_REPEATS_1"/>
    <property type="match status" value="1"/>
</dbReference>
<dbReference type="SMART" id="SM00320">
    <property type="entry name" value="WD40"/>
    <property type="match status" value="7"/>
</dbReference>
<dbReference type="Pfam" id="PF00400">
    <property type="entry name" value="WD40"/>
    <property type="match status" value="5"/>
</dbReference>
<evidence type="ECO:0000256" key="3">
    <source>
        <dbReference type="HAMAP-Rule" id="MF_03037"/>
    </source>
</evidence>
<comment type="function">
    <text evidence="3">Essential component of the cytosolic iron-sulfur (Fe/S) protein assembly machinery. Required for the maturation of extramitochondrial Fe/S proteins.</text>
</comment>
<dbReference type="SUPFAM" id="SSF50978">
    <property type="entry name" value="WD40 repeat-like"/>
    <property type="match status" value="1"/>
</dbReference>
<dbReference type="InterPro" id="IPR019775">
    <property type="entry name" value="WD40_repeat_CS"/>
</dbReference>
<feature type="repeat" description="WD" evidence="4">
    <location>
        <begin position="55"/>
        <end position="86"/>
    </location>
</feature>
<evidence type="ECO:0000256" key="4">
    <source>
        <dbReference type="PROSITE-ProRule" id="PRU00221"/>
    </source>
</evidence>
<evidence type="ECO:0000256" key="2">
    <source>
        <dbReference type="ARBA" id="ARBA00022737"/>
    </source>
</evidence>
<evidence type="ECO:0000313" key="5">
    <source>
        <dbReference type="EMBL" id="KNC46305.1"/>
    </source>
</evidence>
<dbReference type="Gene3D" id="2.130.10.10">
    <property type="entry name" value="YVTN repeat-like/Quinoprotein amine dehydrogenase"/>
    <property type="match status" value="1"/>
</dbReference>
<dbReference type="PANTHER" id="PTHR19920:SF0">
    <property type="entry name" value="CYTOSOLIC IRON-SULFUR PROTEIN ASSEMBLY PROTEIN CIAO1-RELATED"/>
    <property type="match status" value="1"/>
</dbReference>
<dbReference type="InterPro" id="IPR036322">
    <property type="entry name" value="WD40_repeat_dom_sf"/>
</dbReference>
<feature type="repeat" description="WD" evidence="4">
    <location>
        <begin position="149"/>
        <end position="180"/>
    </location>
</feature>
<name>A0A0L0D2D4_THETB</name>
<keyword evidence="6" id="KW-1185">Reference proteome</keyword>
<dbReference type="EMBL" id="GL349442">
    <property type="protein sequence ID" value="KNC46305.1"/>
    <property type="molecule type" value="Genomic_DNA"/>
</dbReference>
<dbReference type="InterPro" id="IPR028608">
    <property type="entry name" value="CIAO1/Cia1"/>
</dbReference>
<dbReference type="GO" id="GO:0016226">
    <property type="term" value="P:iron-sulfur cluster assembly"/>
    <property type="evidence" value="ECO:0007669"/>
    <property type="project" value="UniProtKB-UniRule"/>
</dbReference>
<dbReference type="OrthoDB" id="284782at2759"/>
<organism evidence="5 6">
    <name type="scientific">Thecamonas trahens ATCC 50062</name>
    <dbReference type="NCBI Taxonomy" id="461836"/>
    <lineage>
        <taxon>Eukaryota</taxon>
        <taxon>Apusozoa</taxon>
        <taxon>Apusomonadida</taxon>
        <taxon>Apusomonadidae</taxon>
        <taxon>Thecamonas</taxon>
    </lineage>
</organism>
<gene>
    <name evidence="5" type="ORF">AMSG_02757</name>
</gene>
<dbReference type="Proteomes" id="UP000054408">
    <property type="component" value="Unassembled WGS sequence"/>
</dbReference>
<feature type="repeat" description="WD" evidence="4">
    <location>
        <begin position="193"/>
        <end position="227"/>
    </location>
</feature>
<feature type="repeat" description="WD" evidence="4">
    <location>
        <begin position="103"/>
        <end position="137"/>
    </location>
</feature>
<dbReference type="GeneID" id="25562410"/>
<dbReference type="OMA" id="IREIRWS"/>
<dbReference type="AlphaFoldDB" id="A0A0L0D2D4"/>
<dbReference type="InterPro" id="IPR020472">
    <property type="entry name" value="WD40_PAC1"/>
</dbReference>